<evidence type="ECO:0000259" key="1">
    <source>
        <dbReference type="Pfam" id="PF00425"/>
    </source>
</evidence>
<comment type="caution">
    <text evidence="2">The sequence shown here is derived from an EMBL/GenBank/DDBJ whole genome shotgun (WGS) entry which is preliminary data.</text>
</comment>
<gene>
    <name evidence="2" type="ORF">SanaruYs_24640</name>
</gene>
<dbReference type="OrthoDB" id="9803598at2"/>
<dbReference type="PANTHER" id="PTHR11236">
    <property type="entry name" value="AMINOBENZOATE/ANTHRANILATE SYNTHASE"/>
    <property type="match status" value="1"/>
</dbReference>
<dbReference type="NCBIfam" id="NF005486">
    <property type="entry name" value="PRK07093.1"/>
    <property type="match status" value="1"/>
</dbReference>
<protein>
    <submittedName>
        <fullName evidence="2">Aminodeoxychorismate synthase component I</fullName>
    </submittedName>
</protein>
<evidence type="ECO:0000313" key="3">
    <source>
        <dbReference type="Proteomes" id="UP000288227"/>
    </source>
</evidence>
<keyword evidence="3" id="KW-1185">Reference proteome</keyword>
<dbReference type="PANTHER" id="PTHR11236:SF50">
    <property type="entry name" value="AMINODEOXYCHORISMATE SYNTHASE COMPONENT 1"/>
    <property type="match status" value="1"/>
</dbReference>
<feature type="domain" description="Chorismate-utilising enzyme C-terminal" evidence="1">
    <location>
        <begin position="74"/>
        <end position="317"/>
    </location>
</feature>
<organism evidence="2 3">
    <name type="scientific">Chryseotalea sanaruensis</name>
    <dbReference type="NCBI Taxonomy" id="2482724"/>
    <lineage>
        <taxon>Bacteria</taxon>
        <taxon>Pseudomonadati</taxon>
        <taxon>Bacteroidota</taxon>
        <taxon>Cytophagia</taxon>
        <taxon>Cytophagales</taxon>
        <taxon>Chryseotaleaceae</taxon>
        <taxon>Chryseotalea</taxon>
    </lineage>
</organism>
<dbReference type="RefSeq" id="WP_127122872.1">
    <property type="nucleotide sequence ID" value="NZ_BHXQ01000004.1"/>
</dbReference>
<reference evidence="2 3" key="1">
    <citation type="submission" date="2018-11" db="EMBL/GenBank/DDBJ databases">
        <title>Chryseotalea sanarue gen. nov., sp., nov., a member of the family Cytophagaceae, isolated from a brackish lake in Hamamatsu Japan.</title>
        <authorList>
            <person name="Maejima Y."/>
            <person name="Iino T."/>
            <person name="Muraguchi Y."/>
            <person name="Fukuda K."/>
            <person name="Ohkuma M."/>
            <person name="Moriuchi R."/>
            <person name="Dohra H."/>
            <person name="Kimbara K."/>
            <person name="Shintani M."/>
        </authorList>
    </citation>
    <scope>NUCLEOTIDE SEQUENCE [LARGE SCALE GENOMIC DNA]</scope>
    <source>
        <strain evidence="2 3">Ys</strain>
    </source>
</reference>
<dbReference type="InterPro" id="IPR019999">
    <property type="entry name" value="Anth_synth_I-like"/>
</dbReference>
<name>A0A401UBD9_9BACT</name>
<dbReference type="PRINTS" id="PR00095">
    <property type="entry name" value="ANTSNTHASEI"/>
</dbReference>
<dbReference type="GO" id="GO:0046820">
    <property type="term" value="F:4-amino-4-deoxychorismate synthase activity"/>
    <property type="evidence" value="ECO:0007669"/>
    <property type="project" value="TreeGrafter"/>
</dbReference>
<dbReference type="SUPFAM" id="SSF56322">
    <property type="entry name" value="ADC synthase"/>
    <property type="match status" value="1"/>
</dbReference>
<proteinExistence type="predicted"/>
<dbReference type="Pfam" id="PF00425">
    <property type="entry name" value="Chorismate_bind"/>
    <property type="match status" value="1"/>
</dbReference>
<dbReference type="Proteomes" id="UP000288227">
    <property type="component" value="Unassembled WGS sequence"/>
</dbReference>
<dbReference type="Gene3D" id="3.60.120.10">
    <property type="entry name" value="Anthranilate synthase"/>
    <property type="match status" value="1"/>
</dbReference>
<dbReference type="InterPro" id="IPR005801">
    <property type="entry name" value="ADC_synthase"/>
</dbReference>
<dbReference type="EMBL" id="BHXQ01000004">
    <property type="protein sequence ID" value="GCC52228.1"/>
    <property type="molecule type" value="Genomic_DNA"/>
</dbReference>
<dbReference type="InterPro" id="IPR015890">
    <property type="entry name" value="Chorismate_C"/>
</dbReference>
<dbReference type="AlphaFoldDB" id="A0A401UBD9"/>
<evidence type="ECO:0000313" key="2">
    <source>
        <dbReference type="EMBL" id="GCC52228.1"/>
    </source>
</evidence>
<dbReference type="GO" id="GO:0000162">
    <property type="term" value="P:L-tryptophan biosynthetic process"/>
    <property type="evidence" value="ECO:0007669"/>
    <property type="project" value="TreeGrafter"/>
</dbReference>
<sequence length="323" mass="36691">MTPQHFIDQVNEWGAAHTPFFFMIDFEMKRPHAFKLSELDESEIKVTFPEYSNSKTSELQVEELHLKTNPISLDEYNEKFQVVANHLTYGDSFLTNLTIKTAIETKLSLEEIYNLASAPYKLWYKNKLVVYSPESFVKIRDGKIFSYPMKGTIDASVENAEQKILADGKEFAEHVTIVDLIRNDLSIVADNVEVKRFRFIDRIKTQERILLQVSSEITGDLPLGYSDRLGSLIWRLLPAGSISGAPKKKTVEIIEQAEGEHRGFYTGVMGFFDGTNLDSAVMIRCIEANDGKLFYRSGGGITTQSDCEQEYKEALAKIYVPVI</sequence>
<accession>A0A401UBD9</accession>